<evidence type="ECO:0000256" key="4">
    <source>
        <dbReference type="ARBA" id="ARBA00052851"/>
    </source>
</evidence>
<accession>A0A8K1HPF5</accession>
<evidence type="ECO:0000256" key="2">
    <source>
        <dbReference type="ARBA" id="ARBA00023002"/>
    </source>
</evidence>
<dbReference type="Gene3D" id="3.40.50.720">
    <property type="entry name" value="NAD(P)-binding Rossmann-like Domain"/>
    <property type="match status" value="1"/>
</dbReference>
<protein>
    <recommendedName>
        <fullName evidence="6">(+)-borneol dehydrogenase</fullName>
        <ecNumber evidence="6">1.1.1.198</ecNumber>
    </recommendedName>
</protein>
<keyword evidence="3" id="KW-0520">NAD</keyword>
<sequence length="270" mass="28084">MSCNTAVSRRLEGKVAIVTGGASGIGASTVRLFHDHGAKVVIADIQDDLGQTLADRLGRNISYTHCDVTDEDQVRALVDAAVAKHGGVDIMFSNAGIVEGPNSIFDVDKDELERLMGINLVGAFLAAKHAARVMVPAKKGCIIFTASACTEIAGIAGHSYTASKYGIVGLMKSLAVELGSHGIRANCVSPFGVLTGIVPDDEASKLMFEGIMSKVGNLKGKILTAEDVAVTVLYLASEEASYVSGVNLLVDGGYTVVNPTFINVITAGQS</sequence>
<proteinExistence type="evidence at protein level"/>
<dbReference type="EC" id="1.1.1.198" evidence="6"/>
<dbReference type="InterPro" id="IPR036291">
    <property type="entry name" value="NAD(P)-bd_dom_sf"/>
</dbReference>
<evidence type="ECO:0000256" key="1">
    <source>
        <dbReference type="ARBA" id="ARBA00006484"/>
    </source>
</evidence>
<dbReference type="PDB" id="7O6Q">
    <property type="method" value="EM"/>
    <property type="resolution" value="1.88 A"/>
    <property type="chains" value="A/B/C/D=1-270"/>
</dbReference>
<dbReference type="EMBL" id="MT857224">
    <property type="protein sequence ID" value="UBN09140.1"/>
    <property type="molecule type" value="mRNA"/>
</dbReference>
<reference evidence="7" key="1">
    <citation type="submission" date="2020-08" db="EMBL/GenBank/DDBJ databases">
        <authorList>
            <person name="Chanique A.M."/>
            <person name="Drienovska I."/>
            <person name="Kourist R."/>
        </authorList>
    </citation>
    <scope>NUCLEOTIDE SEQUENCE</scope>
</reference>
<dbReference type="SUPFAM" id="SSF51735">
    <property type="entry name" value="NAD(P)-binding Rossmann-fold domains"/>
    <property type="match status" value="1"/>
</dbReference>
<dbReference type="InterPro" id="IPR020904">
    <property type="entry name" value="Sc_DH/Rdtase_CS"/>
</dbReference>
<reference evidence="8" key="2">
    <citation type="journal article" date="2022" name="Acta Crystallogr. D Struct. Biol.">
        <title>CryoEM analysis of small plant biocatalysts at sub-2A resolution.</title>
        <authorList>
            <person name="Dimos N."/>
            <person name="Helmer C.P.O."/>
            <person name="Chanique A.M."/>
            <person name="Wahl M.C."/>
            <person name="Kourist R."/>
            <person name="Hilal T."/>
            <person name="Loll B."/>
        </authorList>
    </citation>
    <scope>STRUCTURE BY ELECTRON MICROSCOPY (1.88 ANGSTROMS)</scope>
</reference>
<evidence type="ECO:0000256" key="3">
    <source>
        <dbReference type="ARBA" id="ARBA00023027"/>
    </source>
</evidence>
<dbReference type="PANTHER" id="PTHR43180">
    <property type="entry name" value="3-OXOACYL-(ACYL-CARRIER-PROTEIN) REDUCTASE (AFU_ORTHOLOGUE AFUA_6G11210)"/>
    <property type="match status" value="1"/>
</dbReference>
<evidence type="ECO:0000313" key="7">
    <source>
        <dbReference type="EMBL" id="UBN09140.1"/>
    </source>
</evidence>
<keyword evidence="8" id="KW-0002">3D-structure</keyword>
<keyword evidence="2 7" id="KW-0560">Oxidoreductase</keyword>
<dbReference type="PRINTS" id="PR00080">
    <property type="entry name" value="SDRFAMILY"/>
</dbReference>
<organism evidence="7">
    <name type="scientific">Rosmarinus officinalis</name>
    <name type="common">Rosemary</name>
    <name type="synonym">Salvia rosmarinus</name>
    <dbReference type="NCBI Taxonomy" id="39367"/>
    <lineage>
        <taxon>Eukaryota</taxon>
        <taxon>Viridiplantae</taxon>
        <taxon>Streptophyta</taxon>
        <taxon>Embryophyta</taxon>
        <taxon>Tracheophyta</taxon>
        <taxon>Spermatophyta</taxon>
        <taxon>Magnoliopsida</taxon>
        <taxon>eudicotyledons</taxon>
        <taxon>Gunneridae</taxon>
        <taxon>Pentapetalae</taxon>
        <taxon>asterids</taxon>
        <taxon>lamiids</taxon>
        <taxon>Lamiales</taxon>
        <taxon>Lamiaceae</taxon>
        <taxon>Nepetoideae</taxon>
        <taxon>Mentheae</taxon>
        <taxon>Salviinae</taxon>
        <taxon>Salvia</taxon>
        <taxon>Salvia subgen. Rosmarinus</taxon>
    </lineage>
</organism>
<comment type="catalytic activity">
    <reaction evidence="4">
        <text>(1R,2S,4R)-borneol + NAD(+) = (1R,4R)-camphor + NADH + H(+)</text>
        <dbReference type="Rhea" id="RHEA:17329"/>
        <dbReference type="ChEBI" id="CHEBI:15378"/>
        <dbReference type="ChEBI" id="CHEBI:15393"/>
        <dbReference type="ChEBI" id="CHEBI:15396"/>
        <dbReference type="ChEBI" id="CHEBI:57540"/>
        <dbReference type="ChEBI" id="CHEBI:57945"/>
        <dbReference type="EC" id="1.1.1.198"/>
    </reaction>
    <physiologicalReaction direction="left-to-right" evidence="4">
        <dbReference type="Rhea" id="RHEA:17330"/>
    </physiologicalReaction>
</comment>
<dbReference type="InterPro" id="IPR002347">
    <property type="entry name" value="SDR_fam"/>
</dbReference>
<dbReference type="FunFam" id="3.40.50.720:FF:000084">
    <property type="entry name" value="Short-chain dehydrogenase reductase"/>
    <property type="match status" value="1"/>
</dbReference>
<dbReference type="PRINTS" id="PR00081">
    <property type="entry name" value="GDHRDH"/>
</dbReference>
<dbReference type="Pfam" id="PF13561">
    <property type="entry name" value="adh_short_C2"/>
    <property type="match status" value="1"/>
</dbReference>
<comment type="similarity">
    <text evidence="1">Belongs to the short-chain dehydrogenases/reductases (SDR) family.</text>
</comment>
<comment type="function">
    <text evidence="5">Involved in the biosynthesis of monoterpene natural products related to camphor. Catalayzes the oxidation of (+)-borneol to (+)-camphor. Shows absolute selectivity towards (+)-borneol. Catalyzes the oxidation of (+)-isoborneol to (-)-camphor. Shows absolute selectivity towards (+)-isoborneol.</text>
</comment>
<dbReference type="EMDB" id="EMD-12740"/>
<dbReference type="PANTHER" id="PTHR43180:SF37">
    <property type="entry name" value="TROPINONE REDUCTASE-LIKE 2"/>
    <property type="match status" value="1"/>
</dbReference>
<evidence type="ECO:0007829" key="8">
    <source>
        <dbReference type="PDB" id="7O6Q"/>
    </source>
</evidence>
<evidence type="ECO:0000256" key="6">
    <source>
        <dbReference type="ARBA" id="ARBA00066693"/>
    </source>
</evidence>
<dbReference type="AlphaFoldDB" id="A0A8K1HPF5"/>
<name>A0A8K1HPF5_ROSOF</name>
<dbReference type="SMR" id="A0A8K1HPF5"/>
<dbReference type="GO" id="GO:0047500">
    <property type="term" value="F:(+)-borneol dehydrogenase activity"/>
    <property type="evidence" value="ECO:0007669"/>
    <property type="project" value="UniProtKB-EC"/>
</dbReference>
<evidence type="ECO:0000256" key="5">
    <source>
        <dbReference type="ARBA" id="ARBA00059271"/>
    </source>
</evidence>
<dbReference type="PROSITE" id="PS00061">
    <property type="entry name" value="ADH_SHORT"/>
    <property type="match status" value="1"/>
</dbReference>